<dbReference type="AlphaFoldDB" id="A0AA38VKE4"/>
<dbReference type="InterPro" id="IPR050879">
    <property type="entry name" value="Acyltransferase_3"/>
</dbReference>
<feature type="region of interest" description="Disordered" evidence="1">
    <location>
        <begin position="1"/>
        <end position="39"/>
    </location>
</feature>
<feature type="transmembrane region" description="Helical" evidence="2">
    <location>
        <begin position="476"/>
        <end position="501"/>
    </location>
</feature>
<proteinExistence type="predicted"/>
<keyword evidence="2" id="KW-0472">Membrane</keyword>
<keyword evidence="4" id="KW-0808">Transferase</keyword>
<dbReference type="EMBL" id="JANBVN010000159">
    <property type="protein sequence ID" value="KAJ9137419.1"/>
    <property type="molecule type" value="Genomic_DNA"/>
</dbReference>
<evidence type="ECO:0000256" key="2">
    <source>
        <dbReference type="SAM" id="Phobius"/>
    </source>
</evidence>
<feature type="transmembrane region" description="Helical" evidence="2">
    <location>
        <begin position="363"/>
        <end position="380"/>
    </location>
</feature>
<dbReference type="GO" id="GO:0016747">
    <property type="term" value="F:acyltransferase activity, transferring groups other than amino-acyl groups"/>
    <property type="evidence" value="ECO:0007669"/>
    <property type="project" value="InterPro"/>
</dbReference>
<gene>
    <name evidence="4" type="ORF">NKR19_g8204</name>
</gene>
<dbReference type="PANTHER" id="PTHR23028">
    <property type="entry name" value="ACETYLTRANSFERASE"/>
    <property type="match status" value="1"/>
</dbReference>
<sequence>MDHRDTLRSVPQGDESIGLLDEKPPSEAESSDGFSSTIQTKPRDCLSTVYLLATRLCRTPWPTYVFRALIFLLPSFLQPRAFSQPARNCHRLSPTAYLDGLRGLAALFVVFCHWSYTAFVVAEGWGYKGRNYDILRLPIVRLFYTGPAMVAIFFVVSGYALSLKPLMLIRARSGDGSFARTMSSSVFRRVIRLFVPTAASTLLVVVMIRIGLYEWTREFSGDRRYVRYAKEEHYRRLGTTSEQLRDWAWHMFYFVHVWGWEKFGGSTGLDQHLWTIPVEYRASMVLFLTMVATSGLKTWARWVTVVGLMCFTYRSDRWDMMLFFAGMLLAEWDLIRGAHEPAAVSSLLPKDTSLPRRRRKEAVMAWMWTAVGVVGLLLLSQPNEGHEDTLGWAFLSSLVPEWWSEKDRYWQCVGAVLLVLCLAHSPTTWQPLFNTRTVQYLGKISYAIYLMHGPVFHTAGYAIQRWAWGITGVRGVAYHLGFVLASVTVLPLLVWAADVFWRLVDAPTVRFARWTERKCSC</sequence>
<feature type="transmembrane region" description="Helical" evidence="2">
    <location>
        <begin position="103"/>
        <end position="122"/>
    </location>
</feature>
<keyword evidence="2" id="KW-0812">Transmembrane</keyword>
<dbReference type="PANTHER" id="PTHR23028:SF134">
    <property type="entry name" value="PUTATIVE (AFU_ORTHOLOGUE AFUA_4G08520)-RELATED"/>
    <property type="match status" value="1"/>
</dbReference>
<evidence type="ECO:0000259" key="3">
    <source>
        <dbReference type="Pfam" id="PF01757"/>
    </source>
</evidence>
<keyword evidence="2" id="KW-1133">Transmembrane helix</keyword>
<dbReference type="Pfam" id="PF01757">
    <property type="entry name" value="Acyl_transf_3"/>
    <property type="match status" value="1"/>
</dbReference>
<feature type="transmembrane region" description="Helical" evidence="2">
    <location>
        <begin position="190"/>
        <end position="212"/>
    </location>
</feature>
<keyword evidence="5" id="KW-1185">Reference proteome</keyword>
<name>A0AA38VKE4_9PEZI</name>
<keyword evidence="4" id="KW-0012">Acyltransferase</keyword>
<feature type="transmembrane region" description="Helical" evidence="2">
    <location>
        <begin position="142"/>
        <end position="163"/>
    </location>
</feature>
<evidence type="ECO:0000313" key="4">
    <source>
        <dbReference type="EMBL" id="KAJ9137419.1"/>
    </source>
</evidence>
<feature type="domain" description="Acyltransferase 3" evidence="3">
    <location>
        <begin position="96"/>
        <end position="495"/>
    </location>
</feature>
<feature type="transmembrane region" description="Helical" evidence="2">
    <location>
        <begin position="284"/>
        <end position="311"/>
    </location>
</feature>
<comment type="caution">
    <text evidence="4">The sequence shown here is derived from an EMBL/GenBank/DDBJ whole genome shotgun (WGS) entry which is preliminary data.</text>
</comment>
<dbReference type="InterPro" id="IPR002656">
    <property type="entry name" value="Acyl_transf_3_dom"/>
</dbReference>
<dbReference type="Proteomes" id="UP001174691">
    <property type="component" value="Unassembled WGS sequence"/>
</dbReference>
<organism evidence="4 5">
    <name type="scientific">Coniochaeta hoffmannii</name>
    <dbReference type="NCBI Taxonomy" id="91930"/>
    <lineage>
        <taxon>Eukaryota</taxon>
        <taxon>Fungi</taxon>
        <taxon>Dikarya</taxon>
        <taxon>Ascomycota</taxon>
        <taxon>Pezizomycotina</taxon>
        <taxon>Sordariomycetes</taxon>
        <taxon>Sordariomycetidae</taxon>
        <taxon>Coniochaetales</taxon>
        <taxon>Coniochaetaceae</taxon>
        <taxon>Coniochaeta</taxon>
    </lineage>
</organism>
<accession>A0AA38VKE4</accession>
<protein>
    <submittedName>
        <fullName evidence="4">Acyltransferase</fullName>
    </submittedName>
</protein>
<feature type="transmembrane region" description="Helical" evidence="2">
    <location>
        <begin position="446"/>
        <end position="464"/>
    </location>
</feature>
<evidence type="ECO:0000256" key="1">
    <source>
        <dbReference type="SAM" id="MobiDB-lite"/>
    </source>
</evidence>
<reference evidence="4" key="1">
    <citation type="submission" date="2022-07" db="EMBL/GenBank/DDBJ databases">
        <title>Fungi with potential for degradation of polypropylene.</title>
        <authorList>
            <person name="Gostincar C."/>
        </authorList>
    </citation>
    <scope>NUCLEOTIDE SEQUENCE</scope>
    <source>
        <strain evidence="4">EXF-13287</strain>
    </source>
</reference>
<evidence type="ECO:0000313" key="5">
    <source>
        <dbReference type="Proteomes" id="UP001174691"/>
    </source>
</evidence>